<reference evidence="1" key="1">
    <citation type="submission" date="2012-11" db="EMBL/GenBank/DDBJ databases">
        <title>Dependencies among metagenomic species, viruses, plasmids and units of genetic variation.</title>
        <authorList>
            <person name="Nielsen H.B."/>
            <person name="Almeida M."/>
            <person name="Juncker A.S."/>
            <person name="Rasmussen S."/>
            <person name="Li J."/>
            <person name="Sunagawa S."/>
            <person name="Plichta D."/>
            <person name="Gautier L."/>
            <person name="Le Chatelier E."/>
            <person name="Peletier E."/>
            <person name="Bonde I."/>
            <person name="Nielsen T."/>
            <person name="Manichanh C."/>
            <person name="Arumugam M."/>
            <person name="Batto J."/>
            <person name="Santos M.B.Q.D."/>
            <person name="Blom N."/>
            <person name="Borruel N."/>
            <person name="Burgdorf K.S."/>
            <person name="Boumezbeur F."/>
            <person name="Casellas F."/>
            <person name="Dore J."/>
            <person name="Guarner F."/>
            <person name="Hansen T."/>
            <person name="Hildebrand F."/>
            <person name="Kaas R.S."/>
            <person name="Kennedy S."/>
            <person name="Kristiansen K."/>
            <person name="Kultima J.R."/>
            <person name="Leonard P."/>
            <person name="Levenez F."/>
            <person name="Lund O."/>
            <person name="Moumen B."/>
            <person name="Le Paslier D."/>
            <person name="Pons N."/>
            <person name="Pedersen O."/>
            <person name="Prifti E."/>
            <person name="Qin J."/>
            <person name="Raes J."/>
            <person name="Tap J."/>
            <person name="Tims S."/>
            <person name="Ussery D.W."/>
            <person name="Yamada T."/>
            <person name="MetaHit consortium"/>
            <person name="Renault P."/>
            <person name="Sicheritz-Ponten T."/>
            <person name="Bork P."/>
            <person name="Wang J."/>
            <person name="Brunak S."/>
            <person name="Ehrlich S.D."/>
        </authorList>
    </citation>
    <scope>NUCLEOTIDE SEQUENCE [LARGE SCALE GENOMIC DNA]</scope>
</reference>
<sequence>MYGSIRGTALMLSFGDLWMREMVNIIYSQNWVLY</sequence>
<accession>R5QWB5</accession>
<organism evidence="1 2">
    <name type="scientific">[Ruminococcus] torques CAG:61</name>
    <dbReference type="NCBI Taxonomy" id="1263108"/>
    <lineage>
        <taxon>Bacteria</taxon>
        <taxon>Bacillati</taxon>
        <taxon>Bacillota</taxon>
        <taxon>Clostridia</taxon>
        <taxon>Lachnospirales</taxon>
        <taxon>Lachnospiraceae</taxon>
        <taxon>Mediterraneibacter</taxon>
    </lineage>
</organism>
<name>R5QWB5_9FIRM</name>
<evidence type="ECO:0000313" key="1">
    <source>
        <dbReference type="EMBL" id="CCZ26491.1"/>
    </source>
</evidence>
<evidence type="ECO:0000313" key="2">
    <source>
        <dbReference type="Proteomes" id="UP000017998"/>
    </source>
</evidence>
<dbReference type="AlphaFoldDB" id="R5QWB5"/>
<comment type="caution">
    <text evidence="1">The sequence shown here is derived from an EMBL/GenBank/DDBJ whole genome shotgun (WGS) entry which is preliminary data.</text>
</comment>
<protein>
    <submittedName>
        <fullName evidence="1">Uncharacterized protein</fullName>
    </submittedName>
</protein>
<proteinExistence type="predicted"/>
<dbReference type="Proteomes" id="UP000017998">
    <property type="component" value="Unassembled WGS sequence"/>
</dbReference>
<gene>
    <name evidence="1" type="ORF">BN734_00423</name>
</gene>
<dbReference type="EMBL" id="CAZS010000118">
    <property type="protein sequence ID" value="CCZ26491.1"/>
    <property type="molecule type" value="Genomic_DNA"/>
</dbReference>